<dbReference type="Gene3D" id="3.90.550.10">
    <property type="entry name" value="Spore Coat Polysaccharide Biosynthesis Protein SpsA, Chain A"/>
    <property type="match status" value="1"/>
</dbReference>
<dbReference type="Proteomes" id="UP000001203">
    <property type="component" value="Chromosome circular"/>
</dbReference>
<dbReference type="EMBL" id="CP000806">
    <property type="protein sequence ID" value="ACB53907.1"/>
    <property type="molecule type" value="Genomic_DNA"/>
</dbReference>
<protein>
    <recommendedName>
        <fullName evidence="3">Glycosyl transferase</fullName>
    </recommendedName>
</protein>
<dbReference type="SUPFAM" id="SSF53448">
    <property type="entry name" value="Nucleotide-diphospho-sugar transferases"/>
    <property type="match status" value="1"/>
</dbReference>
<dbReference type="STRING" id="43989.cce_4559"/>
<dbReference type="RefSeq" id="WP_012362486.1">
    <property type="nucleotide sequence ID" value="NC_010546.1"/>
</dbReference>
<dbReference type="eggNOG" id="COG1442">
    <property type="taxonomic scope" value="Bacteria"/>
</dbReference>
<gene>
    <name evidence="1" type="ordered locus">cce_4559</name>
</gene>
<dbReference type="HOGENOM" id="CLU_879641_0_0_3"/>
<dbReference type="AlphaFoldDB" id="B1WVB7"/>
<evidence type="ECO:0000313" key="1">
    <source>
        <dbReference type="EMBL" id="ACB53907.1"/>
    </source>
</evidence>
<accession>B1WVB7</accession>
<evidence type="ECO:0008006" key="3">
    <source>
        <dbReference type="Google" id="ProtNLM"/>
    </source>
</evidence>
<sequence length="335" mass="39572">MTKPTVFVHTSCHEIMSGKIAAYSLKRMSKNTDKFDVKIIELEHYPHLMKYHGYRCIRNKREAAWYNNVPQSFLPLRFIVPQLMGYEGKAVVIDPDIFAVADIYELLTKDMGNKAVLARPIYSKNRVIGHNSSVMLLDCSKLQHWQWEKEIDEVFNKKRDLQEWISIQTESRENIGELEEEWNHYDILNEHTKLLHNTTQITQPWKTGLLYDTSRLNNNVQGFARFGIELVSSYQKIAKAPSKRKALKSMMQELLLQKERKLYRQHPDPNQENLFFSYLKEALLEGIISEDFIKQQINYKHIRKDIFEILNKVNYSTENVLQRITKKTAKLHLQK</sequence>
<dbReference type="InterPro" id="IPR029044">
    <property type="entry name" value="Nucleotide-diphossugar_trans"/>
</dbReference>
<keyword evidence="2" id="KW-1185">Reference proteome</keyword>
<dbReference type="KEGG" id="cyt:cce_4559"/>
<dbReference type="OrthoDB" id="583646at2"/>
<name>B1WVB7_CROS5</name>
<organism evidence="1 2">
    <name type="scientific">Crocosphaera subtropica (strain ATCC 51142 / BH68)</name>
    <name type="common">Cyanothece sp. (strain ATCC 51142)</name>
    <dbReference type="NCBI Taxonomy" id="43989"/>
    <lineage>
        <taxon>Bacteria</taxon>
        <taxon>Bacillati</taxon>
        <taxon>Cyanobacteriota</taxon>
        <taxon>Cyanophyceae</taxon>
        <taxon>Oscillatoriophycideae</taxon>
        <taxon>Chroococcales</taxon>
        <taxon>Aphanothecaceae</taxon>
        <taxon>Crocosphaera</taxon>
        <taxon>Crocosphaera subtropica</taxon>
    </lineage>
</organism>
<evidence type="ECO:0000313" key="2">
    <source>
        <dbReference type="Proteomes" id="UP000001203"/>
    </source>
</evidence>
<reference evidence="1 2" key="1">
    <citation type="journal article" date="2008" name="Proc. Natl. Acad. Sci. U.S.A.">
        <title>The genome of Cyanothece 51142, a unicellular diazotrophic cyanobacterium important in the marine nitrogen cycle.</title>
        <authorList>
            <person name="Welsh E.A."/>
            <person name="Liberton M."/>
            <person name="Stoeckel J."/>
            <person name="Loh T."/>
            <person name="Elvitigala T."/>
            <person name="Wang C."/>
            <person name="Wollam A."/>
            <person name="Fulton R.S."/>
            <person name="Clifton S.W."/>
            <person name="Jacobs J.M."/>
            <person name="Aurora R."/>
            <person name="Ghosh B.K."/>
            <person name="Sherman L.A."/>
            <person name="Smith R.D."/>
            <person name="Wilson R.K."/>
            <person name="Pakrasi H.B."/>
        </authorList>
    </citation>
    <scope>NUCLEOTIDE SEQUENCE [LARGE SCALE GENOMIC DNA]</scope>
    <source>
        <strain evidence="2">ATCC 51142 / BH68</strain>
    </source>
</reference>
<proteinExistence type="predicted"/>